<evidence type="ECO:0000313" key="2">
    <source>
        <dbReference type="Proteomes" id="UP000095209"/>
    </source>
</evidence>
<organism evidence="1 2">
    <name type="scientific">Bacillus solimangrovi</name>
    <dbReference type="NCBI Taxonomy" id="1305675"/>
    <lineage>
        <taxon>Bacteria</taxon>
        <taxon>Bacillati</taxon>
        <taxon>Bacillota</taxon>
        <taxon>Bacilli</taxon>
        <taxon>Bacillales</taxon>
        <taxon>Bacillaceae</taxon>
        <taxon>Bacillus</taxon>
    </lineage>
</organism>
<reference evidence="1 2" key="1">
    <citation type="submission" date="2016-08" db="EMBL/GenBank/DDBJ databases">
        <title>Genome of Bacillus solimangrovi GH2-4.</title>
        <authorList>
            <person name="Lim S."/>
            <person name="Kim B.-C."/>
        </authorList>
    </citation>
    <scope>NUCLEOTIDE SEQUENCE [LARGE SCALE GENOMIC DNA]</scope>
    <source>
        <strain evidence="1 2">GH2-4</strain>
    </source>
</reference>
<proteinExistence type="predicted"/>
<evidence type="ECO:0000313" key="1">
    <source>
        <dbReference type="EMBL" id="OEH93873.1"/>
    </source>
</evidence>
<accession>A0A1E5LIG2</accession>
<comment type="caution">
    <text evidence="1">The sequence shown here is derived from an EMBL/GenBank/DDBJ whole genome shotgun (WGS) entry which is preliminary data.</text>
</comment>
<gene>
    <name evidence="1" type="ORF">BFG57_10835</name>
</gene>
<dbReference type="EMBL" id="MJEH01000008">
    <property type="protein sequence ID" value="OEH93873.1"/>
    <property type="molecule type" value="Genomic_DNA"/>
</dbReference>
<sequence length="279" mass="32111">MGNVNVNQKYFRPSHLPALNYQVSSTFFHPYYKVDVSEIQLPQYLTTSPEATIINYYSVLMEAAIFPEGKVGGCGTVGMATLPYPIAYHFLTESYQKKVNYNEFVHSFNNIAHINLIKLQRIYSHSNSLKNWRYFIELETIEGSAKDVTYFAYYYGYITVLKETDGYKINNIVLHGEDFLCAAYHGWDHNAESVIEAKYGNWCKLVKTRYPTIQSGYVKNIVFTGTDGFVYLFIFFELTNGTDIEVAQYRQNLNGSWTPIKLIPEKCVEDSISPSKKLK</sequence>
<dbReference type="AlphaFoldDB" id="A0A1E5LIG2"/>
<dbReference type="Proteomes" id="UP000095209">
    <property type="component" value="Unassembled WGS sequence"/>
</dbReference>
<protein>
    <submittedName>
        <fullName evidence="1">Uncharacterized protein</fullName>
    </submittedName>
</protein>
<name>A0A1E5LIG2_9BACI</name>
<keyword evidence="2" id="KW-1185">Reference proteome</keyword>